<dbReference type="PANTHER" id="PTHR35462:SF2">
    <property type="entry name" value="TRANSMEMBRANE PROTEIN"/>
    <property type="match status" value="1"/>
</dbReference>
<dbReference type="PANTHER" id="PTHR35462">
    <property type="match status" value="1"/>
</dbReference>
<evidence type="ECO:0000256" key="1">
    <source>
        <dbReference type="SAM" id="Phobius"/>
    </source>
</evidence>
<accession>A0A9J6A3B3</accession>
<feature type="transmembrane region" description="Helical" evidence="1">
    <location>
        <begin position="76"/>
        <end position="93"/>
    </location>
</feature>
<keyword evidence="1" id="KW-0472">Membrane</keyword>
<feature type="transmembrane region" description="Helical" evidence="1">
    <location>
        <begin position="12"/>
        <end position="30"/>
    </location>
</feature>
<protein>
    <recommendedName>
        <fullName evidence="4">Transmembrane protein</fullName>
    </recommendedName>
</protein>
<evidence type="ECO:0000313" key="2">
    <source>
        <dbReference type="EMBL" id="KAG5618676.1"/>
    </source>
</evidence>
<dbReference type="Proteomes" id="UP000824120">
    <property type="component" value="Chromosome 3"/>
</dbReference>
<evidence type="ECO:0000313" key="3">
    <source>
        <dbReference type="Proteomes" id="UP000824120"/>
    </source>
</evidence>
<evidence type="ECO:0008006" key="4">
    <source>
        <dbReference type="Google" id="ProtNLM"/>
    </source>
</evidence>
<dbReference type="OrthoDB" id="772152at2759"/>
<gene>
    <name evidence="2" type="ORF">H5410_018500</name>
</gene>
<comment type="caution">
    <text evidence="2">The sequence shown here is derived from an EMBL/GenBank/DDBJ whole genome shotgun (WGS) entry which is preliminary data.</text>
</comment>
<feature type="non-terminal residue" evidence="2">
    <location>
        <position position="1"/>
    </location>
</feature>
<feature type="transmembrane region" description="Helical" evidence="1">
    <location>
        <begin position="42"/>
        <end position="60"/>
    </location>
</feature>
<proteinExistence type="predicted"/>
<name>A0A9J6A3B3_SOLCO</name>
<keyword evidence="1" id="KW-0812">Transmembrane</keyword>
<dbReference type="EMBL" id="JACXVP010000003">
    <property type="protein sequence ID" value="KAG5618676.1"/>
    <property type="molecule type" value="Genomic_DNA"/>
</dbReference>
<dbReference type="AlphaFoldDB" id="A0A9J6A3B3"/>
<reference evidence="2 3" key="1">
    <citation type="submission" date="2020-09" db="EMBL/GenBank/DDBJ databases">
        <title>De no assembly of potato wild relative species, Solanum commersonii.</title>
        <authorList>
            <person name="Cho K."/>
        </authorList>
    </citation>
    <scope>NUCLEOTIDE SEQUENCE [LARGE SCALE GENOMIC DNA]</scope>
    <source>
        <strain evidence="2">LZ3.2</strain>
        <tissue evidence="2">Leaf</tissue>
    </source>
</reference>
<keyword evidence="3" id="KW-1185">Reference proteome</keyword>
<sequence>MEEGDDWIAPDKLYHILFCFFIAIIFTLLAEKTRYPFIHRRSIWVGSIVSLAAGAAKEVADELGFFRSAGASTKDAVADVFGTLIAALAFSLYKSSFIRRRPDQSAQAKVLQMGRLWMIVSVFIRQFDSRVNSCPNESSENWSSENRETIRRVNAYSSSVSGHGSDNKHEIEADDEFQSKSLNITTRRNSDSTTHYWVQNYLQ</sequence>
<organism evidence="2 3">
    <name type="scientific">Solanum commersonii</name>
    <name type="common">Commerson's wild potato</name>
    <name type="synonym">Commerson's nightshade</name>
    <dbReference type="NCBI Taxonomy" id="4109"/>
    <lineage>
        <taxon>Eukaryota</taxon>
        <taxon>Viridiplantae</taxon>
        <taxon>Streptophyta</taxon>
        <taxon>Embryophyta</taxon>
        <taxon>Tracheophyta</taxon>
        <taxon>Spermatophyta</taxon>
        <taxon>Magnoliopsida</taxon>
        <taxon>eudicotyledons</taxon>
        <taxon>Gunneridae</taxon>
        <taxon>Pentapetalae</taxon>
        <taxon>asterids</taxon>
        <taxon>lamiids</taxon>
        <taxon>Solanales</taxon>
        <taxon>Solanaceae</taxon>
        <taxon>Solanoideae</taxon>
        <taxon>Solaneae</taxon>
        <taxon>Solanum</taxon>
    </lineage>
</organism>
<keyword evidence="1" id="KW-1133">Transmembrane helix</keyword>